<proteinExistence type="predicted"/>
<dbReference type="Proteomes" id="UP000290131">
    <property type="component" value="Segment"/>
</dbReference>
<dbReference type="EMBL" id="MK301608">
    <property type="protein sequence ID" value="AZU99674.1"/>
    <property type="molecule type" value="Genomic_DNA"/>
</dbReference>
<name>A0A3T0IIT5_9CAUD</name>
<evidence type="ECO:0000313" key="1">
    <source>
        <dbReference type="EMBL" id="AZU99674.1"/>
    </source>
</evidence>
<protein>
    <submittedName>
        <fullName evidence="1">Uncharacterized protein</fullName>
    </submittedName>
</protein>
<accession>A0A3T0IIT5</accession>
<keyword evidence="2" id="KW-1185">Reference proteome</keyword>
<gene>
    <name evidence="1" type="ORF">SBP1_gp082</name>
</gene>
<evidence type="ECO:0000313" key="2">
    <source>
        <dbReference type="Proteomes" id="UP000290131"/>
    </source>
</evidence>
<sequence length="104" mass="11639">MSDPTMADVRGALEASGLPVLHSGYSLRFPNSPLIFRMDSGYKVVALYCGDFKEEFISETDKKIFAIAAIFDIERSDFGIKTSRGKYVTDFSSRSSEKKWISIP</sequence>
<reference evidence="1" key="1">
    <citation type="submission" date="2018-12" db="EMBL/GenBank/DDBJ databases">
        <title>Characterization of a N4-like bacteriophage infecting a coral-derived Vibrio strain.</title>
        <authorList>
            <person name="Huang S."/>
        </authorList>
    </citation>
    <scope>NUCLEOTIDE SEQUENCE [LARGE SCALE GENOMIC DNA]</scope>
</reference>
<organism evidence="1">
    <name type="scientific">Vibrio virus vB_VspP_SBP1</name>
    <dbReference type="NCBI Taxonomy" id="2500581"/>
    <lineage>
        <taxon>Viruses</taxon>
        <taxon>Duplodnaviria</taxon>
        <taxon>Heunggongvirae</taxon>
        <taxon>Uroviricota</taxon>
        <taxon>Caudoviricetes</taxon>
        <taxon>Schitoviridae</taxon>
        <taxon>Electravirus</taxon>
        <taxon>Electravirus Sbp1</taxon>
    </lineage>
</organism>